<dbReference type="InterPro" id="IPR029058">
    <property type="entry name" value="AB_hydrolase_fold"/>
</dbReference>
<evidence type="ECO:0000259" key="1">
    <source>
        <dbReference type="Pfam" id="PF12146"/>
    </source>
</evidence>
<dbReference type="KEGG" id="ahel:Q31a_64410"/>
<sequence>MSRRSERVAFPGGNGHELAGILDLPDSLPLGTALFTHCFTCNKDLKAIVRISRGLAEAGYLVLRYDLTGLGQSQGDFAQTSFSTNRADLLAAVSFLATNYTSPDFLIGHSFGAACSLSLAQQIDSVRGVVSVAAPSETHHLADLLQKMDPSISPTSPGSVSIGGREFTIPQSMLDDFRQYDLSAALHELTKPTLLFHSPVDETLAFAHVERIYELLVRRDANTLPPAPTSLICLDGADHLLTRFPHDIPFVIATMAAWFNRQIA</sequence>
<dbReference type="AlphaFoldDB" id="A0A518GHK1"/>
<dbReference type="RefSeq" id="WP_145086387.1">
    <property type="nucleotide sequence ID" value="NZ_CP036298.1"/>
</dbReference>
<name>A0A518GHK1_9BACT</name>
<dbReference type="Pfam" id="PF12146">
    <property type="entry name" value="Hydrolase_4"/>
    <property type="match status" value="1"/>
</dbReference>
<protein>
    <submittedName>
        <fullName evidence="2">Alpha/beta hydrolase family protein</fullName>
    </submittedName>
</protein>
<dbReference type="Gene3D" id="3.40.50.1820">
    <property type="entry name" value="alpha/beta hydrolase"/>
    <property type="match status" value="1"/>
</dbReference>
<dbReference type="GO" id="GO:0052689">
    <property type="term" value="F:carboxylic ester hydrolase activity"/>
    <property type="evidence" value="ECO:0007669"/>
    <property type="project" value="TreeGrafter"/>
</dbReference>
<feature type="domain" description="Serine aminopeptidase S33" evidence="1">
    <location>
        <begin position="50"/>
        <end position="141"/>
    </location>
</feature>
<keyword evidence="3" id="KW-1185">Reference proteome</keyword>
<dbReference type="InterPro" id="IPR022742">
    <property type="entry name" value="Hydrolase_4"/>
</dbReference>
<organism evidence="2 3">
    <name type="scientific">Aureliella helgolandensis</name>
    <dbReference type="NCBI Taxonomy" id="2527968"/>
    <lineage>
        <taxon>Bacteria</taxon>
        <taxon>Pseudomonadati</taxon>
        <taxon>Planctomycetota</taxon>
        <taxon>Planctomycetia</taxon>
        <taxon>Pirellulales</taxon>
        <taxon>Pirellulaceae</taxon>
        <taxon>Aureliella</taxon>
    </lineage>
</organism>
<evidence type="ECO:0000313" key="3">
    <source>
        <dbReference type="Proteomes" id="UP000318017"/>
    </source>
</evidence>
<dbReference type="Proteomes" id="UP000318017">
    <property type="component" value="Chromosome"/>
</dbReference>
<gene>
    <name evidence="2" type="ORF">Q31a_64410</name>
</gene>
<dbReference type="EMBL" id="CP036298">
    <property type="protein sequence ID" value="QDV28048.1"/>
    <property type="molecule type" value="Genomic_DNA"/>
</dbReference>
<dbReference type="InterPro" id="IPR053145">
    <property type="entry name" value="AB_hydrolase_Est10"/>
</dbReference>
<reference evidence="2 3" key="1">
    <citation type="submission" date="2019-02" db="EMBL/GenBank/DDBJ databases">
        <title>Deep-cultivation of Planctomycetes and their phenomic and genomic characterization uncovers novel biology.</title>
        <authorList>
            <person name="Wiegand S."/>
            <person name="Jogler M."/>
            <person name="Boedeker C."/>
            <person name="Pinto D."/>
            <person name="Vollmers J."/>
            <person name="Rivas-Marin E."/>
            <person name="Kohn T."/>
            <person name="Peeters S.H."/>
            <person name="Heuer A."/>
            <person name="Rast P."/>
            <person name="Oberbeckmann S."/>
            <person name="Bunk B."/>
            <person name="Jeske O."/>
            <person name="Meyerdierks A."/>
            <person name="Storesund J.E."/>
            <person name="Kallscheuer N."/>
            <person name="Luecker S."/>
            <person name="Lage O.M."/>
            <person name="Pohl T."/>
            <person name="Merkel B.J."/>
            <person name="Hornburger P."/>
            <person name="Mueller R.-W."/>
            <person name="Bruemmer F."/>
            <person name="Labrenz M."/>
            <person name="Spormann A.M."/>
            <person name="Op den Camp H."/>
            <person name="Overmann J."/>
            <person name="Amann R."/>
            <person name="Jetten M.S.M."/>
            <person name="Mascher T."/>
            <person name="Medema M.H."/>
            <person name="Devos D.P."/>
            <person name="Kaster A.-K."/>
            <person name="Ovreas L."/>
            <person name="Rohde M."/>
            <person name="Galperin M.Y."/>
            <person name="Jogler C."/>
        </authorList>
    </citation>
    <scope>NUCLEOTIDE SEQUENCE [LARGE SCALE GENOMIC DNA]</scope>
    <source>
        <strain evidence="2 3">Q31a</strain>
    </source>
</reference>
<dbReference type="SUPFAM" id="SSF53474">
    <property type="entry name" value="alpha/beta-Hydrolases"/>
    <property type="match status" value="1"/>
</dbReference>
<evidence type="ECO:0000313" key="2">
    <source>
        <dbReference type="EMBL" id="QDV28048.1"/>
    </source>
</evidence>
<accession>A0A518GHK1</accession>
<dbReference type="OrthoDB" id="9780269at2"/>
<dbReference type="PANTHER" id="PTHR43265:SF1">
    <property type="entry name" value="ESTERASE ESTD"/>
    <property type="match status" value="1"/>
</dbReference>
<proteinExistence type="predicted"/>
<dbReference type="PANTHER" id="PTHR43265">
    <property type="entry name" value="ESTERASE ESTD"/>
    <property type="match status" value="1"/>
</dbReference>
<keyword evidence="2" id="KW-0378">Hydrolase</keyword>